<dbReference type="Pfam" id="PF04043">
    <property type="entry name" value="PMEI"/>
    <property type="match status" value="1"/>
</dbReference>
<dbReference type="SUPFAM" id="SSF101148">
    <property type="entry name" value="Plant invertase/pectin methylesterase inhibitor"/>
    <property type="match status" value="1"/>
</dbReference>
<organism evidence="2 3">
    <name type="scientific">Gossypium stocksii</name>
    <dbReference type="NCBI Taxonomy" id="47602"/>
    <lineage>
        <taxon>Eukaryota</taxon>
        <taxon>Viridiplantae</taxon>
        <taxon>Streptophyta</taxon>
        <taxon>Embryophyta</taxon>
        <taxon>Tracheophyta</taxon>
        <taxon>Spermatophyta</taxon>
        <taxon>Magnoliopsida</taxon>
        <taxon>eudicotyledons</taxon>
        <taxon>Gunneridae</taxon>
        <taxon>Pentapetalae</taxon>
        <taxon>rosids</taxon>
        <taxon>malvids</taxon>
        <taxon>Malvales</taxon>
        <taxon>Malvaceae</taxon>
        <taxon>Malvoideae</taxon>
        <taxon>Gossypium</taxon>
    </lineage>
</organism>
<dbReference type="InterPro" id="IPR006501">
    <property type="entry name" value="Pectinesterase_inhib_dom"/>
</dbReference>
<reference evidence="2 3" key="1">
    <citation type="journal article" date="2021" name="Plant Biotechnol. J.">
        <title>Multi-omics assisted identification of the key and species-specific regulatory components of drought-tolerant mechanisms in Gossypium stocksii.</title>
        <authorList>
            <person name="Yu D."/>
            <person name="Ke L."/>
            <person name="Zhang D."/>
            <person name="Wu Y."/>
            <person name="Sun Y."/>
            <person name="Mei J."/>
            <person name="Sun J."/>
            <person name="Sun Y."/>
        </authorList>
    </citation>
    <scope>NUCLEOTIDE SEQUENCE [LARGE SCALE GENOMIC DNA]</scope>
    <source>
        <strain evidence="3">cv. E1</strain>
        <tissue evidence="2">Leaf</tissue>
    </source>
</reference>
<dbReference type="EMBL" id="JAIQCV010000002">
    <property type="protein sequence ID" value="KAH1123102.1"/>
    <property type="molecule type" value="Genomic_DNA"/>
</dbReference>
<dbReference type="GO" id="GO:0004857">
    <property type="term" value="F:enzyme inhibitor activity"/>
    <property type="evidence" value="ECO:0007669"/>
    <property type="project" value="InterPro"/>
</dbReference>
<evidence type="ECO:0000313" key="3">
    <source>
        <dbReference type="Proteomes" id="UP000828251"/>
    </source>
</evidence>
<proteinExistence type="predicted"/>
<evidence type="ECO:0000313" key="2">
    <source>
        <dbReference type="EMBL" id="KAH1123102.1"/>
    </source>
</evidence>
<comment type="caution">
    <text evidence="2">The sequence shown here is derived from an EMBL/GenBank/DDBJ whole genome shotgun (WGS) entry which is preliminary data.</text>
</comment>
<keyword evidence="3" id="KW-1185">Reference proteome</keyword>
<feature type="domain" description="Pectinesterase inhibitor" evidence="1">
    <location>
        <begin position="23"/>
        <end position="88"/>
    </location>
</feature>
<dbReference type="InterPro" id="IPR035513">
    <property type="entry name" value="Invertase/methylesterase_inhib"/>
</dbReference>
<dbReference type="CDD" id="cd15798">
    <property type="entry name" value="PMEI-like_3"/>
    <property type="match status" value="1"/>
</dbReference>
<name>A0A9D3WFM4_9ROSI</name>
<dbReference type="AlphaFoldDB" id="A0A9D3WFM4"/>
<protein>
    <recommendedName>
        <fullName evidence="1">Pectinesterase inhibitor domain-containing protein</fullName>
    </recommendedName>
</protein>
<sequence>MIDFIKQQKQRQRRGKLHFAIRESYSDVSDNELRNIKDHINDLRTWLNDVISYQQSCLDGFEYDNMMKEPMQMGIVNASELTCNALTISTKLSDILSKFDIHLNITNSHTLFSVEKNEYPSWFSIKDS</sequence>
<dbReference type="Gene3D" id="1.20.140.40">
    <property type="entry name" value="Invertase/pectin methylesterase inhibitor family protein"/>
    <property type="match status" value="1"/>
</dbReference>
<accession>A0A9D3WFM4</accession>
<dbReference type="Proteomes" id="UP000828251">
    <property type="component" value="Unassembled WGS sequence"/>
</dbReference>
<evidence type="ECO:0000259" key="1">
    <source>
        <dbReference type="Pfam" id="PF04043"/>
    </source>
</evidence>
<gene>
    <name evidence="2" type="ORF">J1N35_006262</name>
</gene>
<dbReference type="OrthoDB" id="2019149at2759"/>